<proteinExistence type="predicted"/>
<sequence length="81" mass="8700">MSGPGTPVDPWRIVAEREVRARFGEKAFVWGFLGMLLVSWGGLVALDYFGDRDTTYTVGVVGTPAGVMSTVEDSLGEGYVV</sequence>
<keyword evidence="1" id="KW-0812">Transmembrane</keyword>
<organism evidence="2">
    <name type="scientific">uncultured Nocardioides sp</name>
    <dbReference type="NCBI Taxonomy" id="198441"/>
    <lineage>
        <taxon>Bacteria</taxon>
        <taxon>Bacillati</taxon>
        <taxon>Actinomycetota</taxon>
        <taxon>Actinomycetes</taxon>
        <taxon>Propionibacteriales</taxon>
        <taxon>Nocardioidaceae</taxon>
        <taxon>Nocardioides</taxon>
        <taxon>environmental samples</taxon>
    </lineage>
</organism>
<name>A0A6J4MZZ2_9ACTN</name>
<keyword evidence="1" id="KW-1133">Transmembrane helix</keyword>
<evidence type="ECO:0000256" key="1">
    <source>
        <dbReference type="SAM" id="Phobius"/>
    </source>
</evidence>
<dbReference type="EMBL" id="CADCUN010000031">
    <property type="protein sequence ID" value="CAA9373677.1"/>
    <property type="molecule type" value="Genomic_DNA"/>
</dbReference>
<evidence type="ECO:0000313" key="2">
    <source>
        <dbReference type="EMBL" id="CAA9373677.1"/>
    </source>
</evidence>
<feature type="transmembrane region" description="Helical" evidence="1">
    <location>
        <begin position="27"/>
        <end position="46"/>
    </location>
</feature>
<gene>
    <name evidence="2" type="ORF">AVDCRST_MAG60-302</name>
</gene>
<protein>
    <submittedName>
        <fullName evidence="2">Uncharacterized protein</fullName>
    </submittedName>
</protein>
<dbReference type="AlphaFoldDB" id="A0A6J4MZZ2"/>
<reference evidence="2" key="1">
    <citation type="submission" date="2020-02" db="EMBL/GenBank/DDBJ databases">
        <authorList>
            <person name="Meier V. D."/>
        </authorList>
    </citation>
    <scope>NUCLEOTIDE SEQUENCE</scope>
    <source>
        <strain evidence="2">AVDCRST_MAG60</strain>
    </source>
</reference>
<keyword evidence="1" id="KW-0472">Membrane</keyword>
<accession>A0A6J4MZZ2</accession>